<dbReference type="Proteomes" id="UP001239111">
    <property type="component" value="Chromosome 2"/>
</dbReference>
<evidence type="ECO:0000313" key="1">
    <source>
        <dbReference type="EMBL" id="KAJ8678605.1"/>
    </source>
</evidence>
<accession>A0ACC2P5E4</accession>
<evidence type="ECO:0000313" key="2">
    <source>
        <dbReference type="Proteomes" id="UP001239111"/>
    </source>
</evidence>
<organism evidence="1 2">
    <name type="scientific">Eretmocerus hayati</name>
    <dbReference type="NCBI Taxonomy" id="131215"/>
    <lineage>
        <taxon>Eukaryota</taxon>
        <taxon>Metazoa</taxon>
        <taxon>Ecdysozoa</taxon>
        <taxon>Arthropoda</taxon>
        <taxon>Hexapoda</taxon>
        <taxon>Insecta</taxon>
        <taxon>Pterygota</taxon>
        <taxon>Neoptera</taxon>
        <taxon>Endopterygota</taxon>
        <taxon>Hymenoptera</taxon>
        <taxon>Apocrita</taxon>
        <taxon>Proctotrupomorpha</taxon>
        <taxon>Chalcidoidea</taxon>
        <taxon>Aphelinidae</taxon>
        <taxon>Aphelininae</taxon>
        <taxon>Eretmocerus</taxon>
    </lineage>
</organism>
<comment type="caution">
    <text evidence="1">The sequence shown here is derived from an EMBL/GenBank/DDBJ whole genome shotgun (WGS) entry which is preliminary data.</text>
</comment>
<proteinExistence type="predicted"/>
<protein>
    <submittedName>
        <fullName evidence="1">Uncharacterized protein</fullName>
    </submittedName>
</protein>
<keyword evidence="2" id="KW-1185">Reference proteome</keyword>
<gene>
    <name evidence="1" type="ORF">QAD02_014392</name>
</gene>
<sequence length="168" mass="18301">MDKQGYSRRVAGKSSEFIGEAHWRTYAMSQMLKAVGLARASRAIRQRYRVPASPKSDTAKRTSGMCSEQGAKRSHAQDGVYMRVERSLGLSEGLAERVVRVHTVSHAKSMGKEDGDDACRATYILTLYCGANEAVQNYTTAIASSSVYTRESQWDARASGAKGQGTPA</sequence>
<dbReference type="EMBL" id="CM056742">
    <property type="protein sequence ID" value="KAJ8678605.1"/>
    <property type="molecule type" value="Genomic_DNA"/>
</dbReference>
<reference evidence="1" key="1">
    <citation type="submission" date="2023-04" db="EMBL/GenBank/DDBJ databases">
        <title>A chromosome-level genome assembly of the parasitoid wasp Eretmocerus hayati.</title>
        <authorList>
            <person name="Zhong Y."/>
            <person name="Liu S."/>
            <person name="Liu Y."/>
        </authorList>
    </citation>
    <scope>NUCLEOTIDE SEQUENCE</scope>
    <source>
        <strain evidence="1">ZJU_SS_LIU_2023</strain>
    </source>
</reference>
<name>A0ACC2P5E4_9HYME</name>